<dbReference type="PANTHER" id="PTHR33067">
    <property type="entry name" value="RNA-DIRECTED DNA POLYMERASE-RELATED"/>
    <property type="match status" value="1"/>
</dbReference>
<sequence length="424" mass="48425">MLHLLQNKGLFSGSYIEDPQQHLKNFLPICVTQRQLNMTPEAIRLLLFPFSVTGEAQTWLNSLSINSITTWEELVKQFLNKFYPPNKTAKQVDEILSFRQKPAETLQETWERFKGMLVKYPHHGIPDQMLGQQFYMGLADNLKANVDTSADGAFLRKSFREYTHVNPKEQGPNQLMALSLRNGRDLDLEQEIARESRSTKTLVTEKALEKVPEQDLTQATAKKRPPAPFPQRLAKYQKDEQYKKFMEMLKQIQVNIPLIGALREMPGYAKMMKDLMSRKFDFQDLATITLTQTCSAVVSRPIAKKLSDIGSFTIPCTICSYAFTKALCDLGASINLMPLSIYKKLGIGRARPTSILLQLANRTVKRASDYKVDDEIPIILGRPFLATGISMIDCEMKELKMRLNNEEITFNVQKSMRRPSEFAN</sequence>
<accession>A0A1S4D4M8</accession>
<dbReference type="RefSeq" id="XP_016508229.1">
    <property type="nucleotide sequence ID" value="XM_016652743.1"/>
</dbReference>
<dbReference type="CDD" id="cd00303">
    <property type="entry name" value="retropepsin_like"/>
    <property type="match status" value="1"/>
</dbReference>
<organism evidence="2">
    <name type="scientific">Nicotiana tabacum</name>
    <name type="common">Common tobacco</name>
    <dbReference type="NCBI Taxonomy" id="4097"/>
    <lineage>
        <taxon>Eukaryota</taxon>
        <taxon>Viridiplantae</taxon>
        <taxon>Streptophyta</taxon>
        <taxon>Embryophyta</taxon>
        <taxon>Tracheophyta</taxon>
        <taxon>Spermatophyta</taxon>
        <taxon>Magnoliopsida</taxon>
        <taxon>eudicotyledons</taxon>
        <taxon>Gunneridae</taxon>
        <taxon>Pentapetalae</taxon>
        <taxon>asterids</taxon>
        <taxon>lamiids</taxon>
        <taxon>Solanales</taxon>
        <taxon>Solanaceae</taxon>
        <taxon>Nicotianoideae</taxon>
        <taxon>Nicotianeae</taxon>
        <taxon>Nicotiana</taxon>
    </lineage>
</organism>
<dbReference type="KEGG" id="nta:107825828"/>
<dbReference type="PANTHER" id="PTHR33067:SF9">
    <property type="entry name" value="RNA-DIRECTED DNA POLYMERASE"/>
    <property type="match status" value="1"/>
</dbReference>
<name>A0A1S4D4M8_TOBAC</name>
<dbReference type="InterPro" id="IPR021109">
    <property type="entry name" value="Peptidase_aspartic_dom_sf"/>
</dbReference>
<evidence type="ECO:0000313" key="2">
    <source>
        <dbReference type="RefSeq" id="XP_016508229.1"/>
    </source>
</evidence>
<evidence type="ECO:0000259" key="1">
    <source>
        <dbReference type="Pfam" id="PF03732"/>
    </source>
</evidence>
<protein>
    <recommendedName>
        <fullName evidence="1">Retrotransposon gag domain-containing protein</fullName>
    </recommendedName>
</protein>
<feature type="domain" description="Retrotransposon gag" evidence="1">
    <location>
        <begin position="47"/>
        <end position="139"/>
    </location>
</feature>
<dbReference type="STRING" id="4097.A0A1S4D4M8"/>
<reference evidence="2" key="1">
    <citation type="submission" date="2025-08" db="UniProtKB">
        <authorList>
            <consortium name="RefSeq"/>
        </authorList>
    </citation>
    <scope>IDENTIFICATION</scope>
</reference>
<dbReference type="PaxDb" id="4097-A0A1S4D4M8"/>
<gene>
    <name evidence="2" type="primary">LOC107825828</name>
</gene>
<dbReference type="Gene3D" id="2.40.70.10">
    <property type="entry name" value="Acid Proteases"/>
    <property type="match status" value="1"/>
</dbReference>
<dbReference type="OrthoDB" id="1740010at2759"/>
<dbReference type="OMA" id="IDCEMKE"/>
<dbReference type="Pfam" id="PF03732">
    <property type="entry name" value="Retrotrans_gag"/>
    <property type="match status" value="1"/>
</dbReference>
<proteinExistence type="predicted"/>
<dbReference type="InterPro" id="IPR005162">
    <property type="entry name" value="Retrotrans_gag_dom"/>
</dbReference>
<dbReference type="AlphaFoldDB" id="A0A1S4D4M8"/>